<evidence type="ECO:0000256" key="9">
    <source>
        <dbReference type="ARBA" id="ARBA00022801"/>
    </source>
</evidence>
<evidence type="ECO:0000256" key="17">
    <source>
        <dbReference type="ARBA" id="ARBA00024663"/>
    </source>
</evidence>
<evidence type="ECO:0000256" key="1">
    <source>
        <dbReference type="ARBA" id="ARBA00001024"/>
    </source>
</evidence>
<dbReference type="GO" id="GO:0005775">
    <property type="term" value="C:vacuolar lumen"/>
    <property type="evidence" value="ECO:0007669"/>
    <property type="project" value="TreeGrafter"/>
</dbReference>
<keyword evidence="16" id="KW-0325">Glycoprotein</keyword>
<dbReference type="GO" id="GO:0034727">
    <property type="term" value="P:piecemeal microautophagy of the nucleus"/>
    <property type="evidence" value="ECO:0007669"/>
    <property type="project" value="TreeGrafter"/>
</dbReference>
<keyword evidence="8" id="KW-0967">Endosome</keyword>
<evidence type="ECO:0000313" key="21">
    <source>
        <dbReference type="Proteomes" id="UP000789706"/>
    </source>
</evidence>
<dbReference type="PANTHER" id="PTHR47175">
    <property type="entry name" value="LIPASE ATG15-RELATED"/>
    <property type="match status" value="1"/>
</dbReference>
<reference evidence="20" key="1">
    <citation type="submission" date="2021-06" db="EMBL/GenBank/DDBJ databases">
        <authorList>
            <person name="Kallberg Y."/>
            <person name="Tangrot J."/>
            <person name="Rosling A."/>
        </authorList>
    </citation>
    <scope>NUCLEOTIDE SEQUENCE</scope>
    <source>
        <strain evidence="20">AZ414A</strain>
    </source>
</reference>
<dbReference type="SUPFAM" id="SSF53474">
    <property type="entry name" value="alpha/beta-Hydrolases"/>
    <property type="match status" value="1"/>
</dbReference>
<dbReference type="EMBL" id="CAJVPK010000596">
    <property type="protein sequence ID" value="CAG8530307.1"/>
    <property type="molecule type" value="Genomic_DNA"/>
</dbReference>
<evidence type="ECO:0000256" key="16">
    <source>
        <dbReference type="ARBA" id="ARBA00023180"/>
    </source>
</evidence>
<dbReference type="GO" id="GO:0006660">
    <property type="term" value="P:phosphatidylserine catabolic process"/>
    <property type="evidence" value="ECO:0007669"/>
    <property type="project" value="TreeGrafter"/>
</dbReference>
<keyword evidence="21" id="KW-1185">Reference proteome</keyword>
<keyword evidence="12" id="KW-1133">Transmembrane helix</keyword>
<keyword evidence="9" id="KW-0378">Hydrolase</keyword>
<evidence type="ECO:0000256" key="13">
    <source>
        <dbReference type="ARBA" id="ARBA00023006"/>
    </source>
</evidence>
<comment type="function">
    <text evidence="17">Lipase which is essential for lysis of subvacuolar cytoplasm to vacuole targeted bodies and intravacuolar autophagic bodies. Involved in the lysis of intravacuolar multivesicular body (MVB) vesicles. The intravacuolar membrane disintegration by ATG15 is critical to life span extension.</text>
</comment>
<name>A0A9N9AEP3_9GLOM</name>
<evidence type="ECO:0000256" key="5">
    <source>
        <dbReference type="ARBA" id="ARBA00011137"/>
    </source>
</evidence>
<dbReference type="InterPro" id="IPR029058">
    <property type="entry name" value="AB_hydrolase_fold"/>
</dbReference>
<dbReference type="InterPro" id="IPR002921">
    <property type="entry name" value="Fungal_lipase-type"/>
</dbReference>
<evidence type="ECO:0000256" key="10">
    <source>
        <dbReference type="ARBA" id="ARBA00022963"/>
    </source>
</evidence>
<keyword evidence="7" id="KW-0812">Transmembrane</keyword>
<evidence type="ECO:0000256" key="4">
    <source>
        <dbReference type="ARBA" id="ARBA00010701"/>
    </source>
</evidence>
<dbReference type="PANTHER" id="PTHR47175:SF2">
    <property type="entry name" value="LIPASE ATG15-RELATED"/>
    <property type="match status" value="1"/>
</dbReference>
<dbReference type="GO" id="GO:0046461">
    <property type="term" value="P:neutral lipid catabolic process"/>
    <property type="evidence" value="ECO:0007669"/>
    <property type="project" value="TreeGrafter"/>
</dbReference>
<evidence type="ECO:0000256" key="2">
    <source>
        <dbReference type="ARBA" id="ARBA00004270"/>
    </source>
</evidence>
<gene>
    <name evidence="20" type="ORF">DEBURN_LOCUS6106</name>
</gene>
<keyword evidence="14" id="KW-0443">Lipid metabolism</keyword>
<evidence type="ECO:0000259" key="19">
    <source>
        <dbReference type="Pfam" id="PF01764"/>
    </source>
</evidence>
<evidence type="ECO:0000256" key="8">
    <source>
        <dbReference type="ARBA" id="ARBA00022753"/>
    </source>
</evidence>
<evidence type="ECO:0000256" key="6">
    <source>
        <dbReference type="ARBA" id="ARBA00013279"/>
    </source>
</evidence>
<dbReference type="EC" id="3.1.1.3" evidence="6"/>
<evidence type="ECO:0000256" key="7">
    <source>
        <dbReference type="ARBA" id="ARBA00022692"/>
    </source>
</evidence>
<sequence>MNTFNIKRFSILLFVISFLTTFNIIWTREEQTKQQVKHVEVEKNASKRYSYKSTGDPKTVTLKHIYHRCTSKYPNLIRRKDISEASLRVHELKTGVSFTYTLKGINGTKMTPTKYPIDEYRQKSKNEQISLKMDWETTEGMLPDVKDWDTLINLAKITYNAYTLEENEDWYDLGDDYHRRDSFGWEGDGIRGHVFGDEKNETIIIAFKGTSMGFNADEYPNATIWLTGHSLGGALSSLLGITFGLPAVGFESPGERLAAERLHLPKPPAIPYDKMNIWHIGHSADPIFMGGMSSSCYIGGYAVRYLK</sequence>
<keyword evidence="11" id="KW-0735">Signal-anchor</keyword>
<proteinExistence type="inferred from homology"/>
<dbReference type="Proteomes" id="UP000789706">
    <property type="component" value="Unassembled WGS sequence"/>
</dbReference>
<evidence type="ECO:0000256" key="12">
    <source>
        <dbReference type="ARBA" id="ARBA00022989"/>
    </source>
</evidence>
<comment type="subcellular location">
    <subcellularLocation>
        <location evidence="3">Endosome</location>
        <location evidence="3">Multivesicular body membrane</location>
        <topology evidence="3">Single-pass type II membrane protein</topology>
    </subcellularLocation>
    <subcellularLocation>
        <location evidence="2">Prevacuolar compartment membrane</location>
        <topology evidence="2">Single-pass type II membrane protein</topology>
    </subcellularLocation>
</comment>
<evidence type="ECO:0000256" key="14">
    <source>
        <dbReference type="ARBA" id="ARBA00023098"/>
    </source>
</evidence>
<dbReference type="GO" id="GO:0004806">
    <property type="term" value="F:triacylglycerol lipase activity"/>
    <property type="evidence" value="ECO:0007669"/>
    <property type="project" value="UniProtKB-EC"/>
</dbReference>
<dbReference type="GO" id="GO:0004620">
    <property type="term" value="F:phospholipase activity"/>
    <property type="evidence" value="ECO:0007669"/>
    <property type="project" value="TreeGrafter"/>
</dbReference>
<evidence type="ECO:0000256" key="18">
    <source>
        <dbReference type="ARBA" id="ARBA00029828"/>
    </source>
</evidence>
<keyword evidence="13" id="KW-0072">Autophagy</keyword>
<evidence type="ECO:0000256" key="15">
    <source>
        <dbReference type="ARBA" id="ARBA00023136"/>
    </source>
</evidence>
<keyword evidence="15" id="KW-0472">Membrane</keyword>
<comment type="caution">
    <text evidence="20">The sequence shown here is derived from an EMBL/GenBank/DDBJ whole genome shotgun (WGS) entry which is preliminary data.</text>
</comment>
<comment type="similarity">
    <text evidence="4">Belongs to the AB hydrolase superfamily. Lipase family.</text>
</comment>
<feature type="domain" description="Fungal lipase-type" evidence="19">
    <location>
        <begin position="217"/>
        <end position="241"/>
    </location>
</feature>
<keyword evidence="10" id="KW-0442">Lipid degradation</keyword>
<dbReference type="AlphaFoldDB" id="A0A9N9AEP3"/>
<accession>A0A9N9AEP3</accession>
<comment type="catalytic activity">
    <reaction evidence="1">
        <text>a triacylglycerol + H2O = a diacylglycerol + a fatty acid + H(+)</text>
        <dbReference type="Rhea" id="RHEA:12044"/>
        <dbReference type="ChEBI" id="CHEBI:15377"/>
        <dbReference type="ChEBI" id="CHEBI:15378"/>
        <dbReference type="ChEBI" id="CHEBI:17855"/>
        <dbReference type="ChEBI" id="CHEBI:18035"/>
        <dbReference type="ChEBI" id="CHEBI:28868"/>
        <dbReference type="EC" id="3.1.1.3"/>
    </reaction>
</comment>
<protein>
    <recommendedName>
        <fullName evidence="6">triacylglycerol lipase</fullName>
        <ecNumber evidence="6">3.1.1.3</ecNumber>
    </recommendedName>
    <alternativeName>
        <fullName evidence="18">Autophagy-related protein 15</fullName>
    </alternativeName>
</protein>
<dbReference type="Pfam" id="PF01764">
    <property type="entry name" value="Lipase_3"/>
    <property type="match status" value="1"/>
</dbReference>
<dbReference type="OrthoDB" id="58570at2759"/>
<organism evidence="20 21">
    <name type="scientific">Diversispora eburnea</name>
    <dbReference type="NCBI Taxonomy" id="1213867"/>
    <lineage>
        <taxon>Eukaryota</taxon>
        <taxon>Fungi</taxon>
        <taxon>Fungi incertae sedis</taxon>
        <taxon>Mucoromycota</taxon>
        <taxon>Glomeromycotina</taxon>
        <taxon>Glomeromycetes</taxon>
        <taxon>Diversisporales</taxon>
        <taxon>Diversisporaceae</taxon>
        <taxon>Diversispora</taxon>
    </lineage>
</organism>
<evidence type="ECO:0000256" key="3">
    <source>
        <dbReference type="ARBA" id="ARBA00004343"/>
    </source>
</evidence>
<dbReference type="GO" id="GO:0032585">
    <property type="term" value="C:multivesicular body membrane"/>
    <property type="evidence" value="ECO:0007669"/>
    <property type="project" value="UniProtKB-SubCell"/>
</dbReference>
<dbReference type="GO" id="GO:0034496">
    <property type="term" value="P:multivesicular body membrane disassembly"/>
    <property type="evidence" value="ECO:0007669"/>
    <property type="project" value="TreeGrafter"/>
</dbReference>
<comment type="subunit">
    <text evidence="5">Binds to both phosphatidylinositol (PI) and phosphatidylinositol 3,5-bisphosphate (PIP2).</text>
</comment>
<dbReference type="InterPro" id="IPR050805">
    <property type="entry name" value="ATG15_Lipase"/>
</dbReference>
<evidence type="ECO:0000313" key="20">
    <source>
        <dbReference type="EMBL" id="CAG8530307.1"/>
    </source>
</evidence>
<evidence type="ECO:0000256" key="11">
    <source>
        <dbReference type="ARBA" id="ARBA00022968"/>
    </source>
</evidence>
<dbReference type="Gene3D" id="3.40.50.1820">
    <property type="entry name" value="alpha/beta hydrolase"/>
    <property type="match status" value="1"/>
</dbReference>